<sequence length="197" mass="22227">MIWNYVDMGSIDERITVVYSALLTLFDSLASFSSKHRLDDFCRLRMVQGETDRASLAWRPIQLLNRQACADATGMGTARINLTKAGNVMGKQRICPVLSTLRSYRVTVVNAQSRDWSPLLQNHNQTRELILSTWEGGYNLQCQDLTSAGEADIRVQFVLTITHTMSAVVKPCGFPFGCLIFQSSYMLTMYLYHATKV</sequence>
<keyword evidence="2" id="KW-1185">Reference proteome</keyword>
<evidence type="ECO:0000313" key="2">
    <source>
        <dbReference type="Proteomes" id="UP001266305"/>
    </source>
</evidence>
<evidence type="ECO:0000313" key="1">
    <source>
        <dbReference type="EMBL" id="KAK2113065.1"/>
    </source>
</evidence>
<comment type="caution">
    <text evidence="1">The sequence shown here is derived from an EMBL/GenBank/DDBJ whole genome shotgun (WGS) entry which is preliminary data.</text>
</comment>
<organism evidence="1 2">
    <name type="scientific">Saguinus oedipus</name>
    <name type="common">Cotton-top tamarin</name>
    <name type="synonym">Oedipomidas oedipus</name>
    <dbReference type="NCBI Taxonomy" id="9490"/>
    <lineage>
        <taxon>Eukaryota</taxon>
        <taxon>Metazoa</taxon>
        <taxon>Chordata</taxon>
        <taxon>Craniata</taxon>
        <taxon>Vertebrata</taxon>
        <taxon>Euteleostomi</taxon>
        <taxon>Mammalia</taxon>
        <taxon>Eutheria</taxon>
        <taxon>Euarchontoglires</taxon>
        <taxon>Primates</taxon>
        <taxon>Haplorrhini</taxon>
        <taxon>Platyrrhini</taxon>
        <taxon>Cebidae</taxon>
        <taxon>Callitrichinae</taxon>
        <taxon>Saguinus</taxon>
    </lineage>
</organism>
<reference evidence="1 2" key="1">
    <citation type="submission" date="2023-05" db="EMBL/GenBank/DDBJ databases">
        <title>B98-5 Cell Line De Novo Hybrid Assembly: An Optical Mapping Approach.</title>
        <authorList>
            <person name="Kananen K."/>
            <person name="Auerbach J.A."/>
            <person name="Kautto E."/>
            <person name="Blachly J.S."/>
        </authorList>
    </citation>
    <scope>NUCLEOTIDE SEQUENCE [LARGE SCALE GENOMIC DNA]</scope>
    <source>
        <strain evidence="1">B95-8</strain>
        <tissue evidence="1">Cell line</tissue>
    </source>
</reference>
<protein>
    <submittedName>
        <fullName evidence="1">Uncharacterized protein</fullName>
    </submittedName>
</protein>
<dbReference type="Proteomes" id="UP001266305">
    <property type="component" value="Unassembled WGS sequence"/>
</dbReference>
<gene>
    <name evidence="1" type="ORF">P7K49_007331</name>
</gene>
<proteinExistence type="predicted"/>
<name>A0ABQ9VV45_SAGOE</name>
<dbReference type="EMBL" id="JASSZA010000004">
    <property type="protein sequence ID" value="KAK2113065.1"/>
    <property type="molecule type" value="Genomic_DNA"/>
</dbReference>
<accession>A0ABQ9VV45</accession>